<keyword evidence="4 8" id="KW-0812">Transmembrane</keyword>
<dbReference type="PANTHER" id="PTHR14233">
    <property type="entry name" value="DUF914-RELATED"/>
    <property type="match status" value="1"/>
</dbReference>
<accession>A0A9K3KDE7</accession>
<keyword evidence="3" id="KW-0813">Transport</keyword>
<organism evidence="9 10">
    <name type="scientific">Nitzschia inconspicua</name>
    <dbReference type="NCBI Taxonomy" id="303405"/>
    <lineage>
        <taxon>Eukaryota</taxon>
        <taxon>Sar</taxon>
        <taxon>Stramenopiles</taxon>
        <taxon>Ochrophyta</taxon>
        <taxon>Bacillariophyta</taxon>
        <taxon>Bacillariophyceae</taxon>
        <taxon>Bacillariophycidae</taxon>
        <taxon>Bacillariales</taxon>
        <taxon>Bacillariaceae</taxon>
        <taxon>Nitzschia</taxon>
    </lineage>
</organism>
<feature type="region of interest" description="Disordered" evidence="7">
    <location>
        <begin position="1"/>
        <end position="38"/>
    </location>
</feature>
<evidence type="ECO:0000256" key="2">
    <source>
        <dbReference type="ARBA" id="ARBA00007863"/>
    </source>
</evidence>
<reference evidence="9" key="1">
    <citation type="journal article" date="2021" name="Sci. Rep.">
        <title>Diploid genomic architecture of Nitzschia inconspicua, an elite biomass production diatom.</title>
        <authorList>
            <person name="Oliver A."/>
            <person name="Podell S."/>
            <person name="Pinowska A."/>
            <person name="Traller J.C."/>
            <person name="Smith S.R."/>
            <person name="McClure R."/>
            <person name="Beliaev A."/>
            <person name="Bohutskyi P."/>
            <person name="Hill E.A."/>
            <person name="Rabines A."/>
            <person name="Zheng H."/>
            <person name="Allen L.Z."/>
            <person name="Kuo A."/>
            <person name="Grigoriev I.V."/>
            <person name="Allen A.E."/>
            <person name="Hazlebeck D."/>
            <person name="Allen E.E."/>
        </authorList>
    </citation>
    <scope>NUCLEOTIDE SEQUENCE</scope>
    <source>
        <strain evidence="9">Hildebrandi</strain>
    </source>
</reference>
<evidence type="ECO:0000256" key="5">
    <source>
        <dbReference type="ARBA" id="ARBA00022989"/>
    </source>
</evidence>
<dbReference type="Pfam" id="PF06027">
    <property type="entry name" value="SLC35F"/>
    <property type="match status" value="1"/>
</dbReference>
<proteinExistence type="inferred from homology"/>
<evidence type="ECO:0000256" key="4">
    <source>
        <dbReference type="ARBA" id="ARBA00022692"/>
    </source>
</evidence>
<dbReference type="GO" id="GO:0022857">
    <property type="term" value="F:transmembrane transporter activity"/>
    <property type="evidence" value="ECO:0007669"/>
    <property type="project" value="InterPro"/>
</dbReference>
<dbReference type="InterPro" id="IPR009262">
    <property type="entry name" value="SLC35_F1/F2/F6"/>
</dbReference>
<evidence type="ECO:0000256" key="8">
    <source>
        <dbReference type="SAM" id="Phobius"/>
    </source>
</evidence>
<evidence type="ECO:0000313" key="10">
    <source>
        <dbReference type="Proteomes" id="UP000693970"/>
    </source>
</evidence>
<feature type="transmembrane region" description="Helical" evidence="8">
    <location>
        <begin position="112"/>
        <end position="135"/>
    </location>
</feature>
<evidence type="ECO:0000256" key="7">
    <source>
        <dbReference type="SAM" id="MobiDB-lite"/>
    </source>
</evidence>
<evidence type="ECO:0000313" key="9">
    <source>
        <dbReference type="EMBL" id="KAG7341689.1"/>
    </source>
</evidence>
<reference evidence="9" key="2">
    <citation type="submission" date="2021-04" db="EMBL/GenBank/DDBJ databases">
        <authorList>
            <person name="Podell S."/>
        </authorList>
    </citation>
    <scope>NUCLEOTIDE SEQUENCE</scope>
    <source>
        <strain evidence="9">Hildebrandi</strain>
    </source>
</reference>
<feature type="transmembrane region" description="Helical" evidence="8">
    <location>
        <begin position="85"/>
        <end position="106"/>
    </location>
</feature>
<dbReference type="InterPro" id="IPR052221">
    <property type="entry name" value="SLC35F_Transporter"/>
</dbReference>
<dbReference type="GO" id="GO:0016020">
    <property type="term" value="C:membrane"/>
    <property type="evidence" value="ECO:0007669"/>
    <property type="project" value="UniProtKB-SubCell"/>
</dbReference>
<feature type="transmembrane region" description="Helical" evidence="8">
    <location>
        <begin position="335"/>
        <end position="357"/>
    </location>
</feature>
<evidence type="ECO:0000256" key="1">
    <source>
        <dbReference type="ARBA" id="ARBA00004141"/>
    </source>
</evidence>
<dbReference type="Proteomes" id="UP000693970">
    <property type="component" value="Unassembled WGS sequence"/>
</dbReference>
<keyword evidence="6 8" id="KW-0472">Membrane</keyword>
<comment type="subcellular location">
    <subcellularLocation>
        <location evidence="1">Membrane</location>
        <topology evidence="1">Multi-pass membrane protein</topology>
    </subcellularLocation>
</comment>
<feature type="compositionally biased region" description="Polar residues" evidence="7">
    <location>
        <begin position="19"/>
        <end position="38"/>
    </location>
</feature>
<dbReference type="OrthoDB" id="429955at2759"/>
<name>A0A9K3KDE7_9STRA</name>
<evidence type="ECO:0000256" key="3">
    <source>
        <dbReference type="ARBA" id="ARBA00022448"/>
    </source>
</evidence>
<keyword evidence="10" id="KW-1185">Reference proteome</keyword>
<feature type="transmembrane region" description="Helical" evidence="8">
    <location>
        <begin position="407"/>
        <end position="426"/>
    </location>
</feature>
<comment type="caution">
    <text evidence="9">The sequence shown here is derived from an EMBL/GenBank/DDBJ whole genome shotgun (WGS) entry which is preliminary data.</text>
</comment>
<dbReference type="AlphaFoldDB" id="A0A9K3KDE7"/>
<feature type="transmembrane region" description="Helical" evidence="8">
    <location>
        <begin position="235"/>
        <end position="254"/>
    </location>
</feature>
<protein>
    <submittedName>
        <fullName evidence="9">Solute carrier family 35 related protein</fullName>
    </submittedName>
</protein>
<sequence length="498" mass="54930">MVTTETRHSHNGGVPNDNDVPTTTTKENNFRIGSSSTNNSDVHQVFVDVRTTTTTSSSSSSSSSTTTTRHCLHQALYHLKGNWKILLLGQGLSLLLASGGAAQATLHLECDLSAPTFTMTLIYGGLSMNIVVLLWRRLQSRWSDGFDILRQQSAMPTNDLTLNAATATAQEEEEGQEMEGYRSTTPLRHGDSSSCFGLLPPFHRPLWWYFIIAFLDVQANAVTILAFRYTTLTSVTLFDALAIPSSMFISKCWLQRHYRCMHFVGVVACMLGVVANVLTDYQSDVESDALDAETETEYPHKLRGDLAAIVGGLLYGLNDVLTEVTVRDAGDNTEYLAMMGSFAFAISLTQSLLFEWDEILKFFGRNDSQVSTCSLQKGWWLCFTFVGVTMLSYTGASRFLIVSEAAFFNLSLLTGDLWSVIFSVAVQQIIPRPLFFVALFFVLSGVVLYEMAPSPAIKKAPSSSNEHHVNDGIIMSRRSSLSSLINSDDVDEDGIELN</sequence>
<evidence type="ECO:0000256" key="6">
    <source>
        <dbReference type="ARBA" id="ARBA00023136"/>
    </source>
</evidence>
<keyword evidence="5 8" id="KW-1133">Transmembrane helix</keyword>
<feature type="transmembrane region" description="Helical" evidence="8">
    <location>
        <begin position="433"/>
        <end position="452"/>
    </location>
</feature>
<feature type="transmembrane region" description="Helical" evidence="8">
    <location>
        <begin position="261"/>
        <end position="278"/>
    </location>
</feature>
<comment type="similarity">
    <text evidence="2">Belongs to the SLC35F solute transporter family.</text>
</comment>
<feature type="transmembrane region" description="Helical" evidence="8">
    <location>
        <begin position="378"/>
        <end position="401"/>
    </location>
</feature>
<dbReference type="PANTHER" id="PTHR14233:SF4">
    <property type="entry name" value="SOLUTE CARRIER FAMILY 35 MEMBER F2"/>
    <property type="match status" value="1"/>
</dbReference>
<dbReference type="EMBL" id="JAGRRH010000026">
    <property type="protein sequence ID" value="KAG7341689.1"/>
    <property type="molecule type" value="Genomic_DNA"/>
</dbReference>
<feature type="transmembrane region" description="Helical" evidence="8">
    <location>
        <begin position="206"/>
        <end position="229"/>
    </location>
</feature>
<gene>
    <name evidence="9" type="ORF">IV203_023642</name>
</gene>